<evidence type="ECO:0000256" key="4">
    <source>
        <dbReference type="SAM" id="SignalP"/>
    </source>
</evidence>
<dbReference type="AlphaFoldDB" id="S5Z0B8"/>
<feature type="chain" id="PRO_5039505136" description="DctP family TRAP transporter solute-binding subunit" evidence="4">
    <location>
        <begin position="32"/>
        <end position="353"/>
    </location>
</feature>
<dbReference type="InterPro" id="IPR038404">
    <property type="entry name" value="TRAP_DctP_sf"/>
</dbReference>
<protein>
    <recommendedName>
        <fullName evidence="7">DctP family TRAP transporter solute-binding subunit</fullName>
    </recommendedName>
</protein>
<evidence type="ECO:0000313" key="6">
    <source>
        <dbReference type="Proteomes" id="UP000015500"/>
    </source>
</evidence>
<dbReference type="KEGG" id="gjf:M493_10715"/>
<dbReference type="EMBL" id="CP006254">
    <property type="protein sequence ID" value="AGT32404.1"/>
    <property type="molecule type" value="Genomic_DNA"/>
</dbReference>
<comment type="similarity">
    <text evidence="1">Belongs to the bacterial solute-binding protein 7 family.</text>
</comment>
<dbReference type="Proteomes" id="UP000015500">
    <property type="component" value="Chromosome"/>
</dbReference>
<dbReference type="InterPro" id="IPR004682">
    <property type="entry name" value="TRAP_DctP"/>
</dbReference>
<accession>S5Z0B8</accession>
<dbReference type="PROSITE" id="PS51257">
    <property type="entry name" value="PROKAR_LIPOPROTEIN"/>
    <property type="match status" value="1"/>
</dbReference>
<keyword evidence="3 4" id="KW-0732">Signal</keyword>
<evidence type="ECO:0000256" key="1">
    <source>
        <dbReference type="ARBA" id="ARBA00009023"/>
    </source>
</evidence>
<dbReference type="NCBIfam" id="TIGR00787">
    <property type="entry name" value="dctP"/>
    <property type="match status" value="1"/>
</dbReference>
<reference evidence="5 6" key="1">
    <citation type="journal article" date="2014" name="Genome Announc.">
        <title>Complete Genome Sequence of the Thermophilic Polychlorinated Biphenyl Degrader Geobacillus sp. Strain JF8 (NBRC 109937).</title>
        <authorList>
            <person name="Shintani M."/>
            <person name="Ohtsubo Y."/>
            <person name="Fukuda K."/>
            <person name="Hosoyama A."/>
            <person name="Ohji S."/>
            <person name="Yamazoe A."/>
            <person name="Fujita N."/>
            <person name="Nagata Y."/>
            <person name="Tsuda M."/>
            <person name="Hatta T."/>
            <person name="Kimbara K."/>
        </authorList>
    </citation>
    <scope>NUCLEOTIDE SEQUENCE [LARGE SCALE GENOMIC DNA]</scope>
    <source>
        <strain evidence="5 6">JF8</strain>
    </source>
</reference>
<dbReference type="Gene3D" id="3.40.190.170">
    <property type="entry name" value="Bacterial extracellular solute-binding protein, family 7"/>
    <property type="match status" value="1"/>
</dbReference>
<proteinExistence type="inferred from homology"/>
<feature type="signal peptide" evidence="4">
    <location>
        <begin position="1"/>
        <end position="31"/>
    </location>
</feature>
<keyword evidence="6" id="KW-1185">Reference proteome</keyword>
<name>S5Z0B8_GEOG3</name>
<sequence>MRRKLILKPTCLILFIALLSALLFGCSSSNSSNSSSDNAKKGGNGYPKMTVMFSHVAAENTPKGQAALKFKEVVESKSNGAIQVKVFPSGQLYGDDNEIEALQANNVQIIAPSSAKLSGFEKSFEIFDLPFVFKDSQALYSFEDGEGGKKLLDKLDQYGMIGLGFWPNGFKHITNNKVEIDDPADLKGLKIRTHGGTIINEVYAALGASSAKIAFNETYQALQLGTVDGQENSLVNIQTQRYPEVQKYLTLSGHARSEYILVASKTWWDKLDAKTKELFMEAAKTSAEIGRELEAKLEKEALDQMEKEGKIKIHNLTDGERQKFTDVLQPVFDKWSKEIDPEVLQKAQETSQN</sequence>
<dbReference type="HOGENOM" id="CLU_036176_1_3_9"/>
<dbReference type="PANTHER" id="PTHR33376:SF7">
    <property type="entry name" value="C4-DICARBOXYLATE-BINDING PROTEIN DCTB"/>
    <property type="match status" value="1"/>
</dbReference>
<dbReference type="GO" id="GO:0055085">
    <property type="term" value="P:transmembrane transport"/>
    <property type="evidence" value="ECO:0007669"/>
    <property type="project" value="InterPro"/>
</dbReference>
<evidence type="ECO:0000256" key="3">
    <source>
        <dbReference type="ARBA" id="ARBA00022729"/>
    </source>
</evidence>
<dbReference type="PIRSF" id="PIRSF006470">
    <property type="entry name" value="DctB"/>
    <property type="match status" value="1"/>
</dbReference>
<evidence type="ECO:0000256" key="2">
    <source>
        <dbReference type="ARBA" id="ARBA00022448"/>
    </source>
</evidence>
<dbReference type="InterPro" id="IPR018389">
    <property type="entry name" value="DctP_fam"/>
</dbReference>
<dbReference type="Pfam" id="PF03480">
    <property type="entry name" value="DctP"/>
    <property type="match status" value="1"/>
</dbReference>
<dbReference type="PATRIC" id="fig|1345697.3.peg.2075"/>
<dbReference type="GO" id="GO:0030288">
    <property type="term" value="C:outer membrane-bounded periplasmic space"/>
    <property type="evidence" value="ECO:0007669"/>
    <property type="project" value="InterPro"/>
</dbReference>
<gene>
    <name evidence="5" type="ORF">M493_10715</name>
</gene>
<dbReference type="OrthoDB" id="9776801at2"/>
<keyword evidence="2" id="KW-0813">Transport</keyword>
<dbReference type="PANTHER" id="PTHR33376">
    <property type="match status" value="1"/>
</dbReference>
<dbReference type="NCBIfam" id="NF037995">
    <property type="entry name" value="TRAP_S1"/>
    <property type="match status" value="1"/>
</dbReference>
<evidence type="ECO:0008006" key="7">
    <source>
        <dbReference type="Google" id="ProtNLM"/>
    </source>
</evidence>
<evidence type="ECO:0000313" key="5">
    <source>
        <dbReference type="EMBL" id="AGT32404.1"/>
    </source>
</evidence>
<organism evidence="5 6">
    <name type="scientific">Geobacillus genomosp. 3</name>
    <dbReference type="NCBI Taxonomy" id="1921421"/>
    <lineage>
        <taxon>Bacteria</taxon>
        <taxon>Bacillati</taxon>
        <taxon>Bacillota</taxon>
        <taxon>Bacilli</taxon>
        <taxon>Bacillales</taxon>
        <taxon>Anoxybacillaceae</taxon>
        <taxon>Geobacillus</taxon>
    </lineage>
</organism>
<dbReference type="RefSeq" id="WP_020960206.1">
    <property type="nucleotide sequence ID" value="NC_022080.4"/>
</dbReference>
<dbReference type="STRING" id="1921421.M493_10715"/>